<dbReference type="EMBL" id="KI517408">
    <property type="protein sequence ID" value="ESQ47965.1"/>
    <property type="molecule type" value="Genomic_DNA"/>
</dbReference>
<dbReference type="SMART" id="SM00361">
    <property type="entry name" value="RRM_1"/>
    <property type="match status" value="3"/>
</dbReference>
<proteinExistence type="inferred from homology"/>
<dbReference type="Pfam" id="PF00658">
    <property type="entry name" value="MLLE"/>
    <property type="match status" value="1"/>
</dbReference>
<dbReference type="GO" id="GO:0003723">
    <property type="term" value="F:RNA binding"/>
    <property type="evidence" value="ECO:0007669"/>
    <property type="project" value="UniProtKB-UniRule"/>
</dbReference>
<evidence type="ECO:0000259" key="8">
    <source>
        <dbReference type="PROSITE" id="PS51309"/>
    </source>
</evidence>
<dbReference type="Gene3D" id="1.10.1900.10">
    <property type="entry name" value="c-terminal domain of poly(a) binding protein"/>
    <property type="match status" value="1"/>
</dbReference>
<dbReference type="InterPro" id="IPR036053">
    <property type="entry name" value="PABP-dom"/>
</dbReference>
<dbReference type="InterPro" id="IPR002004">
    <property type="entry name" value="PABP_HYD_C"/>
</dbReference>
<evidence type="ECO:0000259" key="7">
    <source>
        <dbReference type="PROSITE" id="PS50102"/>
    </source>
</evidence>
<evidence type="ECO:0000256" key="3">
    <source>
        <dbReference type="ARBA" id="ARBA00022490"/>
    </source>
</evidence>
<dbReference type="InterPro" id="IPR000504">
    <property type="entry name" value="RRM_dom"/>
</dbReference>
<evidence type="ECO:0000313" key="9">
    <source>
        <dbReference type="EMBL" id="ESQ47965.1"/>
    </source>
</evidence>
<dbReference type="SMART" id="SM00517">
    <property type="entry name" value="PolyA"/>
    <property type="match status" value="1"/>
</dbReference>
<evidence type="ECO:0000256" key="2">
    <source>
        <dbReference type="ARBA" id="ARBA00008557"/>
    </source>
</evidence>
<keyword evidence="10" id="KW-1185">Reference proteome</keyword>
<dbReference type="InterPro" id="IPR003954">
    <property type="entry name" value="RRM_euk-type"/>
</dbReference>
<feature type="domain" description="RRM" evidence="7">
    <location>
        <begin position="7"/>
        <end position="80"/>
    </location>
</feature>
<evidence type="ECO:0000256" key="5">
    <source>
        <dbReference type="ARBA" id="ARBA00022884"/>
    </source>
</evidence>
<dbReference type="PROSITE" id="PS50102">
    <property type="entry name" value="RRM"/>
    <property type="match status" value="4"/>
</dbReference>
<dbReference type="Gene3D" id="3.30.70.330">
    <property type="match status" value="4"/>
</dbReference>
<reference evidence="9 10" key="1">
    <citation type="journal article" date="2013" name="Front. Plant Sci.">
        <title>The Reference Genome of the Halophytic Plant Eutrema salsugineum.</title>
        <authorList>
            <person name="Yang R."/>
            <person name="Jarvis D.E."/>
            <person name="Chen H."/>
            <person name="Beilstein M.A."/>
            <person name="Grimwood J."/>
            <person name="Jenkins J."/>
            <person name="Shu S."/>
            <person name="Prochnik S."/>
            <person name="Xin M."/>
            <person name="Ma C."/>
            <person name="Schmutz J."/>
            <person name="Wing R.A."/>
            <person name="Mitchell-Olds T."/>
            <person name="Schumaker K.S."/>
            <person name="Wang X."/>
        </authorList>
    </citation>
    <scope>NUCLEOTIDE SEQUENCE [LARGE SCALE GENOMIC DNA]</scope>
</reference>
<gene>
    <name evidence="9" type="ORF">EUTSA_v10020750mg</name>
</gene>
<evidence type="ECO:0000256" key="1">
    <source>
        <dbReference type="ARBA" id="ARBA00004496"/>
    </source>
</evidence>
<feature type="domain" description="RRM" evidence="7">
    <location>
        <begin position="95"/>
        <end position="172"/>
    </location>
</feature>
<evidence type="ECO:0000313" key="10">
    <source>
        <dbReference type="Proteomes" id="UP000030689"/>
    </source>
</evidence>
<sequence length="439" mass="49337">MAEAGRTLLYVGDLEPTVTDSVLFDAFQKESRVSSVRVCRDPITRRSLGYGYVTLDYPHDAQRAMEMLNFTEINGKDVRVMHYVHNPSLRKRGVGNIFIKNLEGSIDHRGLYETFCMFGSILRFKVATNASAQSKGSALVQYDNEESALKAIDYMKGVLLNEEEVYVEPFLQRDYPCEKVMFTDVYVKNLSKSLTDEELNTVFREFGPTTSCVIIREGEVPQGMSKGYGFVNFENPEDAERAVEGLNGKKFGDKEWFVTKSKKTYQRESELKRGLKKAINRAHGLNNLCVTKLPKSVTDEILKDFFSLYGTVTSCKVMRDSSGVSKGSGFVEFSKPEEASKAMEEINRELNIRKQAYEDLATSLANATPEQQRTMLGEKLYPIVEQLEPDSAEKITGTLLEMGQTKVIHLLESVAALESKVTEAMEILRIVAEPKSGFG</sequence>
<name>V4LBZ6_EUTSA</name>
<comment type="similarity">
    <text evidence="2">Belongs to the polyadenylate-binding protein type-1 family.</text>
</comment>
<dbReference type="PROSITE" id="PS51309">
    <property type="entry name" value="PABC"/>
    <property type="match status" value="1"/>
</dbReference>
<dbReference type="SUPFAM" id="SSF54928">
    <property type="entry name" value="RNA-binding domain, RBD"/>
    <property type="match status" value="3"/>
</dbReference>
<dbReference type="AlphaFoldDB" id="V4LBZ6"/>
<evidence type="ECO:0000256" key="4">
    <source>
        <dbReference type="ARBA" id="ARBA00022737"/>
    </source>
</evidence>
<accession>V4LBZ6</accession>
<dbReference type="KEGG" id="eus:EUTSA_v10020750mg"/>
<keyword evidence="4" id="KW-0677">Repeat</keyword>
<feature type="domain" description="RRM" evidence="7">
    <location>
        <begin position="286"/>
        <end position="367"/>
    </location>
</feature>
<protein>
    <recommendedName>
        <fullName evidence="11">PABP</fullName>
    </recommendedName>
</protein>
<dbReference type="PANTHER" id="PTHR24012">
    <property type="entry name" value="RNA BINDING PROTEIN"/>
    <property type="match status" value="1"/>
</dbReference>
<dbReference type="GO" id="GO:0005737">
    <property type="term" value="C:cytoplasm"/>
    <property type="evidence" value="ECO:0007669"/>
    <property type="project" value="UniProtKB-SubCell"/>
</dbReference>
<dbReference type="eggNOG" id="KOG0123">
    <property type="taxonomic scope" value="Eukaryota"/>
</dbReference>
<dbReference type="Pfam" id="PF00076">
    <property type="entry name" value="RRM_1"/>
    <property type="match status" value="4"/>
</dbReference>
<dbReference type="SMART" id="SM00360">
    <property type="entry name" value="RRM"/>
    <property type="match status" value="4"/>
</dbReference>
<keyword evidence="3" id="KW-0963">Cytoplasm</keyword>
<feature type="domain" description="PABC" evidence="8">
    <location>
        <begin position="356"/>
        <end position="433"/>
    </location>
</feature>
<organism evidence="9 10">
    <name type="scientific">Eutrema salsugineum</name>
    <name type="common">Saltwater cress</name>
    <name type="synonym">Sisymbrium salsugineum</name>
    <dbReference type="NCBI Taxonomy" id="72664"/>
    <lineage>
        <taxon>Eukaryota</taxon>
        <taxon>Viridiplantae</taxon>
        <taxon>Streptophyta</taxon>
        <taxon>Embryophyta</taxon>
        <taxon>Tracheophyta</taxon>
        <taxon>Spermatophyta</taxon>
        <taxon>Magnoliopsida</taxon>
        <taxon>eudicotyledons</taxon>
        <taxon>Gunneridae</taxon>
        <taxon>Pentapetalae</taxon>
        <taxon>rosids</taxon>
        <taxon>malvids</taxon>
        <taxon>Brassicales</taxon>
        <taxon>Brassicaceae</taxon>
        <taxon>Eutremeae</taxon>
        <taxon>Eutrema</taxon>
    </lineage>
</organism>
<dbReference type="STRING" id="72664.V4LBZ6"/>
<dbReference type="InterPro" id="IPR012677">
    <property type="entry name" value="Nucleotide-bd_a/b_plait_sf"/>
</dbReference>
<evidence type="ECO:0000256" key="6">
    <source>
        <dbReference type="PROSITE-ProRule" id="PRU00176"/>
    </source>
</evidence>
<feature type="domain" description="RRM" evidence="7">
    <location>
        <begin position="183"/>
        <end position="263"/>
    </location>
</feature>
<dbReference type="Proteomes" id="UP000030689">
    <property type="component" value="Unassembled WGS sequence"/>
</dbReference>
<dbReference type="SUPFAM" id="SSF63570">
    <property type="entry name" value="PABC (PABP) domain"/>
    <property type="match status" value="1"/>
</dbReference>
<evidence type="ECO:0008006" key="11">
    <source>
        <dbReference type="Google" id="ProtNLM"/>
    </source>
</evidence>
<comment type="subcellular location">
    <subcellularLocation>
        <location evidence="1">Cytoplasm</location>
    </subcellularLocation>
</comment>
<dbReference type="Gramene" id="ESQ47965">
    <property type="protein sequence ID" value="ESQ47965"/>
    <property type="gene ID" value="EUTSA_v10020750mg"/>
</dbReference>
<keyword evidence="5 6" id="KW-0694">RNA-binding</keyword>
<dbReference type="InterPro" id="IPR035979">
    <property type="entry name" value="RBD_domain_sf"/>
</dbReference>